<reference evidence="2" key="1">
    <citation type="submission" date="2016-10" db="EMBL/GenBank/DDBJ databases">
        <authorList>
            <person name="Varghese N."/>
            <person name="Submissions S."/>
        </authorList>
    </citation>
    <scope>NUCLEOTIDE SEQUENCE [LARGE SCALE GENOMIC DNA]</scope>
    <source>
        <strain evidence="2">CGMCC 4.3568</strain>
    </source>
</reference>
<proteinExistence type="predicted"/>
<name>A0A1I0VDM2_9PSEU</name>
<keyword evidence="2" id="KW-1185">Reference proteome</keyword>
<gene>
    <name evidence="1" type="ORF">SAMN05216266_101163</name>
</gene>
<dbReference type="Proteomes" id="UP000243799">
    <property type="component" value="Unassembled WGS sequence"/>
</dbReference>
<evidence type="ECO:0000313" key="1">
    <source>
        <dbReference type="EMBL" id="SFA74123.1"/>
    </source>
</evidence>
<sequence>MRSLRRFLGDIAYGIDAAHAVRHGLRPVPAARCERPRRVRLPAGAETVSLTEWPAKPPVA</sequence>
<protein>
    <submittedName>
        <fullName evidence="1">Uncharacterized protein</fullName>
    </submittedName>
</protein>
<dbReference type="AlphaFoldDB" id="A0A1I0VDM2"/>
<dbReference type="EMBL" id="FOKG01000001">
    <property type="protein sequence ID" value="SFA74123.1"/>
    <property type="molecule type" value="Genomic_DNA"/>
</dbReference>
<accession>A0A1I0VDM2</accession>
<evidence type="ECO:0000313" key="2">
    <source>
        <dbReference type="Proteomes" id="UP000243799"/>
    </source>
</evidence>
<organism evidence="1 2">
    <name type="scientific">Amycolatopsis marina</name>
    <dbReference type="NCBI Taxonomy" id="490629"/>
    <lineage>
        <taxon>Bacteria</taxon>
        <taxon>Bacillati</taxon>
        <taxon>Actinomycetota</taxon>
        <taxon>Actinomycetes</taxon>
        <taxon>Pseudonocardiales</taxon>
        <taxon>Pseudonocardiaceae</taxon>
        <taxon>Amycolatopsis</taxon>
    </lineage>
</organism>